<organism evidence="2 3">
    <name type="scientific">Streptomyces mooreae</name>
    <dbReference type="NCBI Taxonomy" id="3075523"/>
    <lineage>
        <taxon>Bacteria</taxon>
        <taxon>Bacillati</taxon>
        <taxon>Actinomycetota</taxon>
        <taxon>Actinomycetes</taxon>
        <taxon>Kitasatosporales</taxon>
        <taxon>Streptomycetaceae</taxon>
        <taxon>Streptomyces</taxon>
    </lineage>
</organism>
<evidence type="ECO:0000313" key="3">
    <source>
        <dbReference type="Proteomes" id="UP001180551"/>
    </source>
</evidence>
<evidence type="ECO:0000256" key="1">
    <source>
        <dbReference type="SAM" id="MobiDB-lite"/>
    </source>
</evidence>
<dbReference type="EMBL" id="JAVRFE010000037">
    <property type="protein sequence ID" value="MDT0458935.1"/>
    <property type="molecule type" value="Genomic_DNA"/>
</dbReference>
<keyword evidence="3" id="KW-1185">Reference proteome</keyword>
<feature type="compositionally biased region" description="Basic and acidic residues" evidence="1">
    <location>
        <begin position="67"/>
        <end position="79"/>
    </location>
</feature>
<dbReference type="Proteomes" id="UP001180551">
    <property type="component" value="Unassembled WGS sequence"/>
</dbReference>
<name>A0ABU2TDI5_9ACTN</name>
<feature type="compositionally biased region" description="Acidic residues" evidence="1">
    <location>
        <begin position="43"/>
        <end position="55"/>
    </location>
</feature>
<dbReference type="RefSeq" id="WP_311625997.1">
    <property type="nucleotide sequence ID" value="NZ_JAVRFE010000037.1"/>
</dbReference>
<comment type="caution">
    <text evidence="2">The sequence shown here is derived from an EMBL/GenBank/DDBJ whole genome shotgun (WGS) entry which is preliminary data.</text>
</comment>
<feature type="compositionally biased region" description="Basic residues" evidence="1">
    <location>
        <begin position="80"/>
        <end position="90"/>
    </location>
</feature>
<proteinExistence type="predicted"/>
<sequence>MSRSELERLARIRMQLTGETLERAMAVLEGQTTYPAVPPASDAEPDPAESTEDGEAGTGNEGAAHNGDGEGRALPEVRRTPPKRNHLRGL</sequence>
<reference evidence="2" key="1">
    <citation type="submission" date="2024-05" db="EMBL/GenBank/DDBJ databases">
        <title>30 novel species of actinomycetes from the DSMZ collection.</title>
        <authorList>
            <person name="Nouioui I."/>
        </authorList>
    </citation>
    <scope>NUCLEOTIDE SEQUENCE</scope>
    <source>
        <strain evidence="2">DSM 41527</strain>
    </source>
</reference>
<feature type="region of interest" description="Disordered" evidence="1">
    <location>
        <begin position="29"/>
        <end position="90"/>
    </location>
</feature>
<accession>A0ABU2TDI5</accession>
<gene>
    <name evidence="2" type="ORF">RM550_25000</name>
</gene>
<protein>
    <submittedName>
        <fullName evidence="2">Uncharacterized protein</fullName>
    </submittedName>
</protein>
<evidence type="ECO:0000313" key="2">
    <source>
        <dbReference type="EMBL" id="MDT0458935.1"/>
    </source>
</evidence>